<dbReference type="InterPro" id="IPR046151">
    <property type="entry name" value="DUF6153"/>
</dbReference>
<evidence type="ECO:0000256" key="1">
    <source>
        <dbReference type="SAM" id="MobiDB-lite"/>
    </source>
</evidence>
<evidence type="ECO:0000313" key="3">
    <source>
        <dbReference type="Proteomes" id="UP000675409"/>
    </source>
</evidence>
<organism evidence="2 3">
    <name type="scientific">Myceligenerans indicum</name>
    <dbReference type="NCBI Taxonomy" id="2593663"/>
    <lineage>
        <taxon>Bacteria</taxon>
        <taxon>Bacillati</taxon>
        <taxon>Actinomycetota</taxon>
        <taxon>Actinomycetes</taxon>
        <taxon>Micrococcales</taxon>
        <taxon>Promicromonosporaceae</taxon>
        <taxon>Myceligenerans</taxon>
    </lineage>
</organism>
<gene>
    <name evidence="2" type="ORF">HGK34_08090</name>
</gene>
<dbReference type="EMBL" id="JABBYC010000009">
    <property type="protein sequence ID" value="MBL0886230.1"/>
    <property type="molecule type" value="Genomic_DNA"/>
</dbReference>
<feature type="region of interest" description="Disordered" evidence="1">
    <location>
        <begin position="113"/>
        <end position="136"/>
    </location>
</feature>
<dbReference type="Proteomes" id="UP000675409">
    <property type="component" value="Unassembled WGS sequence"/>
</dbReference>
<protein>
    <recommendedName>
        <fullName evidence="4">DUF2946 domain-containing protein</fullName>
    </recommendedName>
</protein>
<reference evidence="2 3" key="1">
    <citation type="journal article" date="2021" name="Arch. Microbiol.">
        <title>Myceligenerans indicum sp. nov., an actinobacterium isolated from mangrove sediment of Sundarbans, India.</title>
        <authorList>
            <person name="Asha K."/>
            <person name="Bhadury P."/>
        </authorList>
    </citation>
    <scope>NUCLEOTIDE SEQUENCE [LARGE SCALE GENOMIC DNA]</scope>
    <source>
        <strain evidence="2 3">I2</strain>
    </source>
</reference>
<dbReference type="Pfam" id="PF19650">
    <property type="entry name" value="DUF6153"/>
    <property type="match status" value="1"/>
</dbReference>
<sequence>MTSLLRNALAARRWAVVAMLASFTVALGVLVMHTTSGSATSHVGPAAVVHSLAENNAAGGAADGGSCQECGLHEHDAVAMTCAVALVVLLTVAAPSRALQWILPPLRTALDPAAPAGDPNGQARRPSLVALGISRT</sequence>
<evidence type="ECO:0008006" key="4">
    <source>
        <dbReference type="Google" id="ProtNLM"/>
    </source>
</evidence>
<dbReference type="RefSeq" id="WP_201846067.1">
    <property type="nucleotide sequence ID" value="NZ_JABBYC010000009.1"/>
</dbReference>
<accession>A0ABS1LJ14</accession>
<proteinExistence type="predicted"/>
<name>A0ABS1LJ14_9MICO</name>
<comment type="caution">
    <text evidence="2">The sequence shown here is derived from an EMBL/GenBank/DDBJ whole genome shotgun (WGS) entry which is preliminary data.</text>
</comment>
<keyword evidence="3" id="KW-1185">Reference proteome</keyword>
<evidence type="ECO:0000313" key="2">
    <source>
        <dbReference type="EMBL" id="MBL0886230.1"/>
    </source>
</evidence>